<gene>
    <name evidence="4" type="ORF">KC19_2G052600</name>
</gene>
<protein>
    <submittedName>
        <fullName evidence="4">Uncharacterized protein</fullName>
    </submittedName>
</protein>
<reference evidence="4" key="1">
    <citation type="submission" date="2020-06" db="EMBL/GenBank/DDBJ databases">
        <title>WGS assembly of Ceratodon purpureus strain R40.</title>
        <authorList>
            <person name="Carey S.B."/>
            <person name="Jenkins J."/>
            <person name="Shu S."/>
            <person name="Lovell J.T."/>
            <person name="Sreedasyam A."/>
            <person name="Maumus F."/>
            <person name="Tiley G.P."/>
            <person name="Fernandez-Pozo N."/>
            <person name="Barry K."/>
            <person name="Chen C."/>
            <person name="Wang M."/>
            <person name="Lipzen A."/>
            <person name="Daum C."/>
            <person name="Saski C.A."/>
            <person name="Payton A.C."/>
            <person name="Mcbreen J.C."/>
            <person name="Conrad R.E."/>
            <person name="Kollar L.M."/>
            <person name="Olsson S."/>
            <person name="Huttunen S."/>
            <person name="Landis J.B."/>
            <person name="Wickett N.J."/>
            <person name="Johnson M.G."/>
            <person name="Rensing S.A."/>
            <person name="Grimwood J."/>
            <person name="Schmutz J."/>
            <person name="Mcdaniel S.F."/>
        </authorList>
    </citation>
    <scope>NUCLEOTIDE SEQUENCE</scope>
    <source>
        <strain evidence="4">R40</strain>
    </source>
</reference>
<feature type="compositionally biased region" description="Pro residues" evidence="1">
    <location>
        <begin position="137"/>
        <end position="158"/>
    </location>
</feature>
<dbReference type="EMBL" id="CM026422">
    <property type="protein sequence ID" value="KAG0585959.1"/>
    <property type="molecule type" value="Genomic_DNA"/>
</dbReference>
<feature type="transmembrane region" description="Helical" evidence="2">
    <location>
        <begin position="229"/>
        <end position="246"/>
    </location>
</feature>
<evidence type="ECO:0000313" key="5">
    <source>
        <dbReference type="Proteomes" id="UP000822688"/>
    </source>
</evidence>
<feature type="region of interest" description="Disordered" evidence="1">
    <location>
        <begin position="132"/>
        <end position="220"/>
    </location>
</feature>
<organism evidence="4 5">
    <name type="scientific">Ceratodon purpureus</name>
    <name type="common">Fire moss</name>
    <name type="synonym">Dicranum purpureum</name>
    <dbReference type="NCBI Taxonomy" id="3225"/>
    <lineage>
        <taxon>Eukaryota</taxon>
        <taxon>Viridiplantae</taxon>
        <taxon>Streptophyta</taxon>
        <taxon>Embryophyta</taxon>
        <taxon>Bryophyta</taxon>
        <taxon>Bryophytina</taxon>
        <taxon>Bryopsida</taxon>
        <taxon>Dicranidae</taxon>
        <taxon>Pseudoditrichales</taxon>
        <taxon>Ditrichaceae</taxon>
        <taxon>Ceratodon</taxon>
    </lineage>
</organism>
<sequence>MGAMTRMGWALVVMLVVSSTHVRASFAGFDGQPRPTGMDDQPSTTLGAVPAVNYNGKRADCTWYAWENFHYPPEQTSNCSKLLWTSLSKGGDASSLEGYSYYAPIGLPEFYDPQYDEYFCVIGCFNLAATSGSGPSAAPPNAPVNAPPPVASTPPPAIAPASTPAVPPPSPPTMAPPPPATLFRPPPPGLPQPPPSIVSPPGGTTPAPGPGSSQASGGICTLRPTSRSSLLILMAAIFLSVGTLGFL</sequence>
<accession>A0A8T0ISG7</accession>
<keyword evidence="3" id="KW-0732">Signal</keyword>
<keyword evidence="2" id="KW-1133">Transmembrane helix</keyword>
<feature type="compositionally biased region" description="Low complexity" evidence="1">
    <location>
        <begin position="199"/>
        <end position="218"/>
    </location>
</feature>
<evidence type="ECO:0000256" key="2">
    <source>
        <dbReference type="SAM" id="Phobius"/>
    </source>
</evidence>
<dbReference type="AlphaFoldDB" id="A0A8T0ISG7"/>
<dbReference type="Proteomes" id="UP000822688">
    <property type="component" value="Chromosome 2"/>
</dbReference>
<name>A0A8T0ISG7_CERPU</name>
<feature type="chain" id="PRO_5035829551" evidence="3">
    <location>
        <begin position="25"/>
        <end position="247"/>
    </location>
</feature>
<keyword evidence="2" id="KW-0472">Membrane</keyword>
<evidence type="ECO:0000313" key="4">
    <source>
        <dbReference type="EMBL" id="KAG0585959.1"/>
    </source>
</evidence>
<evidence type="ECO:0000256" key="3">
    <source>
        <dbReference type="SAM" id="SignalP"/>
    </source>
</evidence>
<keyword evidence="5" id="KW-1185">Reference proteome</keyword>
<comment type="caution">
    <text evidence="4">The sequence shown here is derived from an EMBL/GenBank/DDBJ whole genome shotgun (WGS) entry which is preliminary data.</text>
</comment>
<evidence type="ECO:0000256" key="1">
    <source>
        <dbReference type="SAM" id="MobiDB-lite"/>
    </source>
</evidence>
<keyword evidence="2" id="KW-0812">Transmembrane</keyword>
<feature type="compositionally biased region" description="Pro residues" evidence="1">
    <location>
        <begin position="165"/>
        <end position="198"/>
    </location>
</feature>
<feature type="signal peptide" evidence="3">
    <location>
        <begin position="1"/>
        <end position="24"/>
    </location>
</feature>
<proteinExistence type="predicted"/>